<evidence type="ECO:0000313" key="3">
    <source>
        <dbReference type="Proteomes" id="UP000273001"/>
    </source>
</evidence>
<evidence type="ECO:0000256" key="1">
    <source>
        <dbReference type="SAM" id="MobiDB-lite"/>
    </source>
</evidence>
<feature type="compositionally biased region" description="Basic and acidic residues" evidence="1">
    <location>
        <begin position="1"/>
        <end position="10"/>
    </location>
</feature>
<gene>
    <name evidence="2" type="ORF">D5R93_08170</name>
</gene>
<dbReference type="Proteomes" id="UP000273001">
    <property type="component" value="Chromosome"/>
</dbReference>
<organism evidence="2 3">
    <name type="scientific">Actinomyces lilanjuaniae</name>
    <dbReference type="NCBI Taxonomy" id="2321394"/>
    <lineage>
        <taxon>Bacteria</taxon>
        <taxon>Bacillati</taxon>
        <taxon>Actinomycetota</taxon>
        <taxon>Actinomycetes</taxon>
        <taxon>Actinomycetales</taxon>
        <taxon>Actinomycetaceae</taxon>
        <taxon>Actinomyces</taxon>
    </lineage>
</organism>
<dbReference type="InterPro" id="IPR011009">
    <property type="entry name" value="Kinase-like_dom_sf"/>
</dbReference>
<dbReference type="SUPFAM" id="SSF56112">
    <property type="entry name" value="Protein kinase-like (PK-like)"/>
    <property type="match status" value="1"/>
</dbReference>
<sequence length="373" mass="40267">MAPGHRRDAHPPGGRRPVDPVTPRQAGTLERLRSVPGLGRAWPGRDGAISIECRDQEDRLRAGELSAQGEVRLLPYGTDPALPALSPTEAGTLVVHRYGRRAVTIGADSVRKAVRRGRATPLASPVGATAFAATGLRTARVLDSSDCHVDLELLPGRSLSDLGDDGLAGWEHLTQAWATLAQVRANLPVHGPRQEAQVLHRWFDRAAGHGLLEPLLPEGTSLSRLEEEVELTCAGLGQDPGAVIVAHRDLHDGQVLWDGTEASLLDLDTPVLAEPALDLGNLMAHLELMTVHGRLSLHGLQVVSGLLDDLARSLPTSASRLRVYRHAAALRLVFVHAFRPAAHTWLPAWVSRRLEDTLSTSRTIDWNSSCSCQ</sequence>
<dbReference type="GO" id="GO:0016301">
    <property type="term" value="F:kinase activity"/>
    <property type="evidence" value="ECO:0007669"/>
    <property type="project" value="UniProtKB-KW"/>
</dbReference>
<dbReference type="Gene3D" id="3.90.1200.10">
    <property type="match status" value="1"/>
</dbReference>
<keyword evidence="2" id="KW-0808">Transferase</keyword>
<evidence type="ECO:0000313" key="2">
    <source>
        <dbReference type="EMBL" id="AYD90004.1"/>
    </source>
</evidence>
<feature type="region of interest" description="Disordered" evidence="1">
    <location>
        <begin position="1"/>
        <end position="25"/>
    </location>
</feature>
<name>A0ABM6Z3X5_9ACTO</name>
<accession>A0ABM6Z3X5</accession>
<keyword evidence="2" id="KW-0418">Kinase</keyword>
<dbReference type="EMBL" id="CP032514">
    <property type="protein sequence ID" value="AYD90004.1"/>
    <property type="molecule type" value="Genomic_DNA"/>
</dbReference>
<protein>
    <submittedName>
        <fullName evidence="2">Serine kinase</fullName>
    </submittedName>
</protein>
<proteinExistence type="predicted"/>
<reference evidence="2 3" key="1">
    <citation type="submission" date="2018-09" db="EMBL/GenBank/DDBJ databases">
        <authorList>
            <person name="Li J."/>
        </authorList>
    </citation>
    <scope>NUCLEOTIDE SEQUENCE [LARGE SCALE GENOMIC DNA]</scope>
    <source>
        <strain evidence="2 3">2129</strain>
    </source>
</reference>
<keyword evidence="3" id="KW-1185">Reference proteome</keyword>